<comment type="similarity">
    <text evidence="1 5">Belongs to the RRP4 family.</text>
</comment>
<keyword evidence="4 5" id="KW-0694">RNA-binding</keyword>
<dbReference type="GO" id="GO:0000467">
    <property type="term" value="P:exonucleolytic trimming to generate mature 3'-end of 5.8S rRNA from tricistronic rRNA transcript (SSU-rRNA, 5.8S rRNA, LSU-rRNA)"/>
    <property type="evidence" value="ECO:0007669"/>
    <property type="project" value="TreeGrafter"/>
</dbReference>
<sequence length="229" mass="25607">MMHVEKRELVVPGQLIAEGDYKLGDGVFKDDNVIRASQMGLADKRGNKIRVIPLEGRYIPKEGDRVIGIAVDDYHAGWMLEINAPYLGNLSVSSLLQRKVDLDKEDISKFLEVGDAVEARIQDVDELMKILLEVTENEKGRISGGRLVEINPSRIPRVIGRKGSMISILQKEGECELSVGQNGRIMVWGDDKKKVNKVIEAIFKIEREAHISGLTDRIKEFLQKDSKGG</sequence>
<comment type="function">
    <text evidence="5">Non-catalytic component of the exosome, which is a complex involved in RNA degradation. Increases the RNA binding and the efficiency of RNA degradation. Confers strong poly(A) specificity to the exosome.</text>
</comment>
<dbReference type="InterPro" id="IPR023474">
    <property type="entry name" value="Rrp4"/>
</dbReference>
<dbReference type="Gene3D" id="2.40.50.140">
    <property type="entry name" value="Nucleic acid-binding proteins"/>
    <property type="match status" value="1"/>
</dbReference>
<evidence type="ECO:0000256" key="1">
    <source>
        <dbReference type="ARBA" id="ARBA00009155"/>
    </source>
</evidence>
<evidence type="ECO:0000313" key="8">
    <source>
        <dbReference type="Proteomes" id="UP000070589"/>
    </source>
</evidence>
<comment type="subunit">
    <text evidence="5">Component of the archaeal exosome complex. Forms a trimer of Rrp4 and/or Csl4 subunits. The trimer associates with an hexameric ring-like arrangement composed of 3 Rrp41-Rrp42 heterodimers.</text>
</comment>
<reference evidence="7 8" key="1">
    <citation type="journal article" date="2016" name="Sci. Rep.">
        <title>Metabolic traits of an uncultured archaeal lineage -MSBL1- from brine pools of the Red Sea.</title>
        <authorList>
            <person name="Mwirichia R."/>
            <person name="Alam I."/>
            <person name="Rashid M."/>
            <person name="Vinu M."/>
            <person name="Ba-Alawi W."/>
            <person name="Anthony Kamau A."/>
            <person name="Kamanda Ngugi D."/>
            <person name="Goker M."/>
            <person name="Klenk H.P."/>
            <person name="Bajic V."/>
            <person name="Stingl U."/>
        </authorList>
    </citation>
    <scope>NUCLEOTIDE SEQUENCE [LARGE SCALE GENOMIC DNA]</scope>
    <source>
        <strain evidence="7">SCGC-AAA259D14</strain>
    </source>
</reference>
<dbReference type="EMBL" id="LHXL01000003">
    <property type="protein sequence ID" value="KXA90583.1"/>
    <property type="molecule type" value="Genomic_DNA"/>
</dbReference>
<name>A0A133U8Q7_9EURY</name>
<dbReference type="GO" id="GO:0008143">
    <property type="term" value="F:poly(A) binding"/>
    <property type="evidence" value="ECO:0007669"/>
    <property type="project" value="InterPro"/>
</dbReference>
<evidence type="ECO:0000313" key="7">
    <source>
        <dbReference type="EMBL" id="KXA90583.1"/>
    </source>
</evidence>
<dbReference type="Pfam" id="PF22625">
    <property type="entry name" value="ECR1_N_2"/>
    <property type="match status" value="1"/>
</dbReference>
<dbReference type="Gene3D" id="3.30.1370.10">
    <property type="entry name" value="K Homology domain, type 1"/>
    <property type="match status" value="1"/>
</dbReference>
<dbReference type="PANTHER" id="PTHR21321:SF4">
    <property type="entry name" value="EXOSOME COMPLEX COMPONENT RRP4"/>
    <property type="match status" value="1"/>
</dbReference>
<dbReference type="PANTHER" id="PTHR21321">
    <property type="entry name" value="PNAS-3 RELATED"/>
    <property type="match status" value="1"/>
</dbReference>
<dbReference type="Pfam" id="PF00013">
    <property type="entry name" value="KH_1"/>
    <property type="match status" value="1"/>
</dbReference>
<dbReference type="PROSITE" id="PS50084">
    <property type="entry name" value="KH_TYPE_1"/>
    <property type="match status" value="1"/>
</dbReference>
<accession>A0A133U8Q7</accession>
<comment type="subcellular location">
    <subcellularLocation>
        <location evidence="5">Cytoplasm</location>
    </subcellularLocation>
</comment>
<dbReference type="Proteomes" id="UP000070589">
    <property type="component" value="Unassembled WGS sequence"/>
</dbReference>
<dbReference type="InterPro" id="IPR036612">
    <property type="entry name" value="KH_dom_type_1_sf"/>
</dbReference>
<dbReference type="InterPro" id="IPR026699">
    <property type="entry name" value="Exosome_RNA_bind1/RRP40/RRP4"/>
</dbReference>
<comment type="caution">
    <text evidence="7">The sequence shown here is derived from an EMBL/GenBank/DDBJ whole genome shotgun (WGS) entry which is preliminary data.</text>
</comment>
<dbReference type="GO" id="GO:0034475">
    <property type="term" value="P:U4 snRNA 3'-end processing"/>
    <property type="evidence" value="ECO:0007669"/>
    <property type="project" value="TreeGrafter"/>
</dbReference>
<evidence type="ECO:0000259" key="6">
    <source>
        <dbReference type="PROSITE" id="PS50126"/>
    </source>
</evidence>
<dbReference type="SUPFAM" id="SSF50249">
    <property type="entry name" value="Nucleic acid-binding proteins"/>
    <property type="match status" value="1"/>
</dbReference>
<dbReference type="HAMAP" id="MF_00623">
    <property type="entry name" value="Exosome_Rrp4"/>
    <property type="match status" value="1"/>
</dbReference>
<dbReference type="SUPFAM" id="SSF110324">
    <property type="entry name" value="Ribosomal L27 protein-like"/>
    <property type="match status" value="1"/>
</dbReference>
<keyword evidence="2 5" id="KW-0963">Cytoplasm</keyword>
<dbReference type="GO" id="GO:0071051">
    <property type="term" value="P:poly(A)-dependent snoRNA 3'-end processing"/>
    <property type="evidence" value="ECO:0007669"/>
    <property type="project" value="TreeGrafter"/>
</dbReference>
<dbReference type="NCBIfam" id="NF003181">
    <property type="entry name" value="PRK04163.1-1"/>
    <property type="match status" value="1"/>
</dbReference>
<dbReference type="PROSITE" id="PS50126">
    <property type="entry name" value="S1"/>
    <property type="match status" value="1"/>
</dbReference>
<dbReference type="InterPro" id="IPR004088">
    <property type="entry name" value="KH_dom_type_1"/>
</dbReference>
<dbReference type="InterPro" id="IPR003029">
    <property type="entry name" value="S1_domain"/>
</dbReference>
<protein>
    <recommendedName>
        <fullName evidence="5">Exosome complex component Rrp4</fullName>
    </recommendedName>
</protein>
<dbReference type="InterPro" id="IPR048565">
    <property type="entry name" value="S1_RRP4"/>
</dbReference>
<dbReference type="GO" id="GO:0005737">
    <property type="term" value="C:cytoplasm"/>
    <property type="evidence" value="ECO:0007669"/>
    <property type="project" value="UniProtKB-SubCell"/>
</dbReference>
<dbReference type="GO" id="GO:0071034">
    <property type="term" value="P:CUT catabolic process"/>
    <property type="evidence" value="ECO:0007669"/>
    <property type="project" value="TreeGrafter"/>
</dbReference>
<dbReference type="CDD" id="cd22524">
    <property type="entry name" value="KH-I_Rrp4_prokar"/>
    <property type="match status" value="1"/>
</dbReference>
<dbReference type="CDD" id="cd05789">
    <property type="entry name" value="S1_Rrp4"/>
    <property type="match status" value="1"/>
</dbReference>
<evidence type="ECO:0000256" key="5">
    <source>
        <dbReference type="HAMAP-Rule" id="MF_00623"/>
    </source>
</evidence>
<dbReference type="InterPro" id="IPR012340">
    <property type="entry name" value="NA-bd_OB-fold"/>
</dbReference>
<dbReference type="SUPFAM" id="SSF54791">
    <property type="entry name" value="Eukaryotic type KH-domain (KH-domain type I)"/>
    <property type="match status" value="1"/>
</dbReference>
<dbReference type="AlphaFoldDB" id="A0A133U8Q7"/>
<proteinExistence type="inferred from homology"/>
<keyword evidence="3 5" id="KW-0271">Exosome</keyword>
<evidence type="ECO:0000256" key="3">
    <source>
        <dbReference type="ARBA" id="ARBA00022835"/>
    </source>
</evidence>
<dbReference type="InterPro" id="IPR054371">
    <property type="entry name" value="RRP4_N"/>
</dbReference>
<evidence type="ECO:0000256" key="2">
    <source>
        <dbReference type="ARBA" id="ARBA00022490"/>
    </source>
</evidence>
<dbReference type="Gene3D" id="2.40.50.100">
    <property type="match status" value="1"/>
</dbReference>
<evidence type="ECO:0000256" key="4">
    <source>
        <dbReference type="ARBA" id="ARBA00022884"/>
    </source>
</evidence>
<feature type="domain" description="S1 motif" evidence="6">
    <location>
        <begin position="63"/>
        <end position="135"/>
    </location>
</feature>
<organism evidence="7 8">
    <name type="scientific">candidate division MSBL1 archaeon SCGC-AAA259D14</name>
    <dbReference type="NCBI Taxonomy" id="1698261"/>
    <lineage>
        <taxon>Archaea</taxon>
        <taxon>Methanobacteriati</taxon>
        <taxon>Methanobacteriota</taxon>
        <taxon>candidate division MSBL1</taxon>
    </lineage>
</organism>
<dbReference type="GO" id="GO:0000178">
    <property type="term" value="C:exosome (RNase complex)"/>
    <property type="evidence" value="ECO:0007669"/>
    <property type="project" value="UniProtKB-KW"/>
</dbReference>
<gene>
    <name evidence="5" type="primary">rrp4</name>
    <name evidence="7" type="ORF">AKJ62_00475</name>
</gene>
<keyword evidence="8" id="KW-1185">Reference proteome</keyword>